<feature type="compositionally biased region" description="Pro residues" evidence="7">
    <location>
        <begin position="123"/>
        <end position="132"/>
    </location>
</feature>
<dbReference type="RefSeq" id="XP_018269860.1">
    <property type="nucleotide sequence ID" value="XM_018417292.1"/>
</dbReference>
<evidence type="ECO:0000256" key="2">
    <source>
        <dbReference type="ARBA" id="ARBA00022705"/>
    </source>
</evidence>
<dbReference type="Proteomes" id="UP000053890">
    <property type="component" value="Unassembled WGS sequence"/>
</dbReference>
<dbReference type="OrthoDB" id="121932at2759"/>
<dbReference type="GO" id="GO:0031390">
    <property type="term" value="C:Ctf18 RFC-like complex"/>
    <property type="evidence" value="ECO:0007669"/>
    <property type="project" value="InterPro"/>
</dbReference>
<dbReference type="PANTHER" id="PTHR28605">
    <property type="entry name" value="CTF8, CHROMOSOME TRANSMISSION FIDELITY FACTOR 8 HOMOLOG (S. CEREVISIAE)"/>
    <property type="match status" value="1"/>
</dbReference>
<evidence type="ECO:0000256" key="3">
    <source>
        <dbReference type="ARBA" id="ARBA00023125"/>
    </source>
</evidence>
<dbReference type="Pfam" id="PF09696">
    <property type="entry name" value="Ctf8"/>
    <property type="match status" value="1"/>
</dbReference>
<dbReference type="GO" id="GO:0003677">
    <property type="term" value="F:DNA binding"/>
    <property type="evidence" value="ECO:0007669"/>
    <property type="project" value="UniProtKB-KW"/>
</dbReference>
<feature type="compositionally biased region" description="Basic and acidic residues" evidence="7">
    <location>
        <begin position="193"/>
        <end position="203"/>
    </location>
</feature>
<dbReference type="EMBL" id="KQ474081">
    <property type="protein sequence ID" value="KPV73811.1"/>
    <property type="molecule type" value="Genomic_DNA"/>
</dbReference>
<protein>
    <submittedName>
        <fullName evidence="8">Uncharacterized protein</fullName>
    </submittedName>
</protein>
<accession>A0A0P9EJM7</accession>
<evidence type="ECO:0000256" key="7">
    <source>
        <dbReference type="SAM" id="MobiDB-lite"/>
    </source>
</evidence>
<evidence type="ECO:0000313" key="9">
    <source>
        <dbReference type="Proteomes" id="UP000053890"/>
    </source>
</evidence>
<feature type="compositionally biased region" description="Low complexity" evidence="7">
    <location>
        <begin position="241"/>
        <end position="250"/>
    </location>
</feature>
<feature type="compositionally biased region" description="Low complexity" evidence="7">
    <location>
        <begin position="133"/>
        <end position="142"/>
    </location>
</feature>
<comment type="subcellular location">
    <subcellularLocation>
        <location evidence="1">Nucleus</location>
    </subcellularLocation>
</comment>
<dbReference type="PANTHER" id="PTHR28605:SF1">
    <property type="entry name" value="CHROMOSOME TRANSMISSION FIDELITY FACTOR 8"/>
    <property type="match status" value="1"/>
</dbReference>
<dbReference type="InterPro" id="IPR018607">
    <property type="entry name" value="Ctf8"/>
</dbReference>
<keyword evidence="5" id="KW-0131">Cell cycle</keyword>
<dbReference type="STRING" id="578459.A0A0P9EJM7"/>
<keyword evidence="9" id="KW-1185">Reference proteome</keyword>
<name>A0A0P9EJM7_RHOGW</name>
<feature type="region of interest" description="Disordered" evidence="7">
    <location>
        <begin position="183"/>
        <end position="273"/>
    </location>
</feature>
<comment type="similarity">
    <text evidence="6">Belongs to the CTF8 family.</text>
</comment>
<gene>
    <name evidence="8" type="ORF">RHOBADRAFT_54407</name>
</gene>
<dbReference type="AlphaFoldDB" id="A0A0P9EJM7"/>
<sequence>MRLALVPAASFLSQPAPSASDPPLVFIDREPFLVELQGSLEGPTGEPSAGIEASKAPHLIDGARVGKVDLSDPKKPVLRIAHHRLEGKLETLLTPYALLRTSRAPPPSSDDTAEPASKRPRLSPSPGPPTTTPTPTTTTTTTRIELVALIRRKLVFSKRPEPLVDVSSEADPLFADKKRRALAEGAGGGAAKRARDDRERDRGGAAAGAGAGAGVGAGAGGGAGATTKAPAKGGFFAPRKAPTATASAAGGPTGGATGGSAEGAPRAPGGGAA</sequence>
<keyword evidence="2" id="KW-0235">DNA replication</keyword>
<dbReference type="GO" id="GO:0007064">
    <property type="term" value="P:mitotic sister chromatid cohesion"/>
    <property type="evidence" value="ECO:0007669"/>
    <property type="project" value="InterPro"/>
</dbReference>
<feature type="compositionally biased region" description="Gly residues" evidence="7">
    <location>
        <begin position="205"/>
        <end position="224"/>
    </location>
</feature>
<evidence type="ECO:0000256" key="5">
    <source>
        <dbReference type="ARBA" id="ARBA00023306"/>
    </source>
</evidence>
<evidence type="ECO:0000256" key="4">
    <source>
        <dbReference type="ARBA" id="ARBA00023242"/>
    </source>
</evidence>
<evidence type="ECO:0000256" key="6">
    <source>
        <dbReference type="ARBA" id="ARBA00038447"/>
    </source>
</evidence>
<evidence type="ECO:0000256" key="1">
    <source>
        <dbReference type="ARBA" id="ARBA00004123"/>
    </source>
</evidence>
<dbReference type="GO" id="GO:0006260">
    <property type="term" value="P:DNA replication"/>
    <property type="evidence" value="ECO:0007669"/>
    <property type="project" value="UniProtKB-KW"/>
</dbReference>
<reference evidence="8 9" key="1">
    <citation type="journal article" date="2015" name="Front. Microbiol.">
        <title>Genome sequence of the plant growth promoting endophytic yeast Rhodotorula graminis WP1.</title>
        <authorList>
            <person name="Firrincieli A."/>
            <person name="Otillar R."/>
            <person name="Salamov A."/>
            <person name="Schmutz J."/>
            <person name="Khan Z."/>
            <person name="Redman R.S."/>
            <person name="Fleck N.D."/>
            <person name="Lindquist E."/>
            <person name="Grigoriev I.V."/>
            <person name="Doty S.L."/>
        </authorList>
    </citation>
    <scope>NUCLEOTIDE SEQUENCE [LARGE SCALE GENOMIC DNA]</scope>
    <source>
        <strain evidence="8 9">WP1</strain>
    </source>
</reference>
<feature type="compositionally biased region" description="Gly residues" evidence="7">
    <location>
        <begin position="251"/>
        <end position="261"/>
    </location>
</feature>
<feature type="region of interest" description="Disordered" evidence="7">
    <location>
        <begin position="100"/>
        <end position="143"/>
    </location>
</feature>
<dbReference type="GeneID" id="28977740"/>
<dbReference type="OMA" id="RTSSMIP"/>
<proteinExistence type="inferred from homology"/>
<keyword evidence="3" id="KW-0238">DNA-binding</keyword>
<keyword evidence="4" id="KW-0539">Nucleus</keyword>
<feature type="compositionally biased region" description="Low complexity" evidence="7">
    <location>
        <begin position="225"/>
        <end position="234"/>
    </location>
</feature>
<organism evidence="8 9">
    <name type="scientific">Rhodotorula graminis (strain WP1)</name>
    <dbReference type="NCBI Taxonomy" id="578459"/>
    <lineage>
        <taxon>Eukaryota</taxon>
        <taxon>Fungi</taxon>
        <taxon>Dikarya</taxon>
        <taxon>Basidiomycota</taxon>
        <taxon>Pucciniomycotina</taxon>
        <taxon>Microbotryomycetes</taxon>
        <taxon>Sporidiobolales</taxon>
        <taxon>Sporidiobolaceae</taxon>
        <taxon>Rhodotorula</taxon>
    </lineage>
</organism>
<evidence type="ECO:0000313" key="8">
    <source>
        <dbReference type="EMBL" id="KPV73811.1"/>
    </source>
</evidence>